<dbReference type="Pfam" id="PF04783">
    <property type="entry name" value="DUF630"/>
    <property type="match status" value="1"/>
</dbReference>
<feature type="compositionally biased region" description="Basic and acidic residues" evidence="1">
    <location>
        <begin position="358"/>
        <end position="384"/>
    </location>
</feature>
<proteinExistence type="predicted"/>
<feature type="region of interest" description="Disordered" evidence="1">
    <location>
        <begin position="65"/>
        <end position="92"/>
    </location>
</feature>
<feature type="compositionally biased region" description="Low complexity" evidence="1">
    <location>
        <begin position="391"/>
        <end position="402"/>
    </location>
</feature>
<evidence type="ECO:0000259" key="2">
    <source>
        <dbReference type="Pfam" id="PF04782"/>
    </source>
</evidence>
<accession>A0AAQ3KSA9</accession>
<feature type="domain" description="DUF630" evidence="3">
    <location>
        <begin position="1"/>
        <end position="59"/>
    </location>
</feature>
<gene>
    <name evidence="4" type="ORF">Cni_G22997</name>
</gene>
<organism evidence="4 5">
    <name type="scientific">Canna indica</name>
    <name type="common">Indian-shot</name>
    <dbReference type="NCBI Taxonomy" id="4628"/>
    <lineage>
        <taxon>Eukaryota</taxon>
        <taxon>Viridiplantae</taxon>
        <taxon>Streptophyta</taxon>
        <taxon>Embryophyta</taxon>
        <taxon>Tracheophyta</taxon>
        <taxon>Spermatophyta</taxon>
        <taxon>Magnoliopsida</taxon>
        <taxon>Liliopsida</taxon>
        <taxon>Zingiberales</taxon>
        <taxon>Cannaceae</taxon>
        <taxon>Canna</taxon>
    </lineage>
</organism>
<feature type="compositionally biased region" description="Low complexity" evidence="1">
    <location>
        <begin position="144"/>
        <end position="159"/>
    </location>
</feature>
<evidence type="ECO:0000313" key="4">
    <source>
        <dbReference type="EMBL" id="WOL14217.1"/>
    </source>
</evidence>
<dbReference type="AlphaFoldDB" id="A0AAQ3KSA9"/>
<feature type="compositionally biased region" description="Basic and acidic residues" evidence="1">
    <location>
        <begin position="326"/>
        <end position="337"/>
    </location>
</feature>
<evidence type="ECO:0000256" key="1">
    <source>
        <dbReference type="SAM" id="MobiDB-lite"/>
    </source>
</evidence>
<evidence type="ECO:0008006" key="6">
    <source>
        <dbReference type="Google" id="ProtNLM"/>
    </source>
</evidence>
<dbReference type="InterPro" id="IPR006867">
    <property type="entry name" value="DUF632"/>
</dbReference>
<name>A0AAQ3KSA9_9LILI</name>
<keyword evidence="5" id="KW-1185">Reference proteome</keyword>
<dbReference type="Pfam" id="PF04782">
    <property type="entry name" value="DUF632"/>
    <property type="match status" value="1"/>
</dbReference>
<dbReference type="PANTHER" id="PTHR21450">
    <property type="entry name" value="PROTEIN ALTERED PHOSPHATE STARVATION RESPONSE 1"/>
    <property type="match status" value="1"/>
</dbReference>
<evidence type="ECO:0000259" key="3">
    <source>
        <dbReference type="Pfam" id="PF04783"/>
    </source>
</evidence>
<reference evidence="4 5" key="1">
    <citation type="submission" date="2023-10" db="EMBL/GenBank/DDBJ databases">
        <title>Chromosome-scale genome assembly provides insights into flower coloration mechanisms of Canna indica.</title>
        <authorList>
            <person name="Li C."/>
        </authorList>
    </citation>
    <scope>NUCLEOTIDE SEQUENCE [LARGE SCALE GENOMIC DNA]</scope>
    <source>
        <tissue evidence="4">Flower</tissue>
    </source>
</reference>
<feature type="compositionally biased region" description="Basic and acidic residues" evidence="1">
    <location>
        <begin position="292"/>
        <end position="304"/>
    </location>
</feature>
<feature type="domain" description="DUF632" evidence="2">
    <location>
        <begin position="410"/>
        <end position="728"/>
    </location>
</feature>
<protein>
    <recommendedName>
        <fullName evidence="6">Nitrate regulatory gene2 protein</fullName>
    </recommendedName>
</protein>
<feature type="region of interest" description="Disordered" evidence="1">
    <location>
        <begin position="129"/>
        <end position="159"/>
    </location>
</feature>
<evidence type="ECO:0000313" key="5">
    <source>
        <dbReference type="Proteomes" id="UP001327560"/>
    </source>
</evidence>
<feature type="region of interest" description="Disordered" evidence="1">
    <location>
        <begin position="286"/>
        <end position="403"/>
    </location>
</feature>
<dbReference type="Proteomes" id="UP001327560">
    <property type="component" value="Chromosome 7"/>
</dbReference>
<dbReference type="PANTHER" id="PTHR21450:SF57">
    <property type="entry name" value="BZIP TRANSCRIPTION FACTOR-LIKE"/>
    <property type="match status" value="1"/>
</dbReference>
<dbReference type="EMBL" id="CP136896">
    <property type="protein sequence ID" value="WOL14217.1"/>
    <property type="molecule type" value="Genomic_DNA"/>
</dbReference>
<sequence>MGCKSSKIEETKLVSLCRDRRELIAAAVERRYALAAAHAAYFDALASVGDALHRFVQEELTAAASSLPPGSPVLTIPSSDGKGKTRSFGRGSAAAASASSSATPLSHALSLDGSHLPLSFIAESEVDHDGLSKPVESGDDGGEDLSSSPHKHISSSSLNSSFLKTSMEVPQTVYQNPLPPPWSNSPYNGYGYGFDYAPYGVPIGPLTPARDEQLGPSMPTVAPATPPPPSPVKTSGWEFLDPFLNYEFIMDHYSQGKLRIGSFMGSPDLSEVRKQEGIPDLEFELGLQPTKEATKEKAEAKKGNVLDNDLGMGGKDSSNWNLEPLPVKDMEKKDEKSGTVGLGKEGRKNSWTSSKGKSGGEDEGSKVKRGQKTSDEKSNVREESAPTDGKSSSTMSSEQSFSLHATRDVVDVVKEIKEHFTSAADCGVEVSRMLEVDKFPYHSRSKRFGDISSRIFYPIAAPVLTSSHSFRQVQHTYMSTMNGKPVKDDLDNQENKKSCNLSSTLDKLYLWEEKLYKEVKDEEKLRIIYEKKYKELKDLVSRREDSSKIDMTRTSLRHLQTRISVIIRSVNSISSRMHMIRDEELQPQLTELIQGLIRMWKTVLDCHQKQLKAIASSKMHKLATKTGNQRESVAKATKDLELELLNWYQCFKDLIDIQKSYIEALNGWLICWLPQEEEQTPDGVAPFSPGRIGAPAVFVLSNDWSHANKNVSGKQVAEAMHAFIAILHILSETQKEEQCRRLEAENVSGAYDKKLESLLQKSRSGHLDIELSTEDGLKHHDEGMVKLDLLRKRLDKKMFKHEETLKQIKNVASSTLQSGLAPLIEELGNFTSEILRAYDSLRIPDKSEKHRP</sequence>
<dbReference type="InterPro" id="IPR006868">
    <property type="entry name" value="DUF630"/>
</dbReference>